<reference evidence="1" key="1">
    <citation type="journal article" date="2021" name="New Phytol.">
        <title>Evolutionary innovations through gain and loss of genes in the ectomycorrhizal Boletales.</title>
        <authorList>
            <person name="Wu G."/>
            <person name="Miyauchi S."/>
            <person name="Morin E."/>
            <person name="Kuo A."/>
            <person name="Drula E."/>
            <person name="Varga T."/>
            <person name="Kohler A."/>
            <person name="Feng B."/>
            <person name="Cao Y."/>
            <person name="Lipzen A."/>
            <person name="Daum C."/>
            <person name="Hundley H."/>
            <person name="Pangilinan J."/>
            <person name="Johnson J."/>
            <person name="Barry K."/>
            <person name="LaButti K."/>
            <person name="Ng V."/>
            <person name="Ahrendt S."/>
            <person name="Min B."/>
            <person name="Choi I.G."/>
            <person name="Park H."/>
            <person name="Plett J.M."/>
            <person name="Magnuson J."/>
            <person name="Spatafora J.W."/>
            <person name="Nagy L.G."/>
            <person name="Henrissat B."/>
            <person name="Grigoriev I.V."/>
            <person name="Yang Z.L."/>
            <person name="Xu J."/>
            <person name="Martin F.M."/>
        </authorList>
    </citation>
    <scope>NUCLEOTIDE SEQUENCE</scope>
    <source>
        <strain evidence="1">KUC20120723A-06</strain>
    </source>
</reference>
<organism evidence="1 2">
    <name type="scientific">Leucogyrophana mollusca</name>
    <dbReference type="NCBI Taxonomy" id="85980"/>
    <lineage>
        <taxon>Eukaryota</taxon>
        <taxon>Fungi</taxon>
        <taxon>Dikarya</taxon>
        <taxon>Basidiomycota</taxon>
        <taxon>Agaricomycotina</taxon>
        <taxon>Agaricomycetes</taxon>
        <taxon>Agaricomycetidae</taxon>
        <taxon>Boletales</taxon>
        <taxon>Boletales incertae sedis</taxon>
        <taxon>Leucogyrophana</taxon>
    </lineage>
</organism>
<protein>
    <submittedName>
        <fullName evidence="1">Uncharacterized protein</fullName>
    </submittedName>
</protein>
<accession>A0ACB8BBC0</accession>
<proteinExistence type="predicted"/>
<sequence length="102" mass="11517">GHAFGVGIFHQMHCIQIIRKAVIEQNSVDAHNHRCLNLMRQAVPCVSDTTLDPMNVNEGGRLMSADEIGVVHICRDWEKVYDCVRTSHMSSVWNSTRVRSSL</sequence>
<evidence type="ECO:0000313" key="1">
    <source>
        <dbReference type="EMBL" id="KAH7923006.1"/>
    </source>
</evidence>
<dbReference type="Proteomes" id="UP000790709">
    <property type="component" value="Unassembled WGS sequence"/>
</dbReference>
<keyword evidence="2" id="KW-1185">Reference proteome</keyword>
<dbReference type="EMBL" id="MU266465">
    <property type="protein sequence ID" value="KAH7923006.1"/>
    <property type="molecule type" value="Genomic_DNA"/>
</dbReference>
<name>A0ACB8BBC0_9AGAM</name>
<comment type="caution">
    <text evidence="1">The sequence shown here is derived from an EMBL/GenBank/DDBJ whole genome shotgun (WGS) entry which is preliminary data.</text>
</comment>
<evidence type="ECO:0000313" key="2">
    <source>
        <dbReference type="Proteomes" id="UP000790709"/>
    </source>
</evidence>
<gene>
    <name evidence="1" type="ORF">BV22DRAFT_1016200</name>
</gene>
<feature type="non-terminal residue" evidence="1">
    <location>
        <position position="1"/>
    </location>
</feature>